<dbReference type="Proteomes" id="UP000217005">
    <property type="component" value="Unassembled WGS sequence"/>
</dbReference>
<dbReference type="AlphaFoldDB" id="A0A261S6S4"/>
<protein>
    <submittedName>
        <fullName evidence="1">Uncharacterized protein</fullName>
    </submittedName>
</protein>
<keyword evidence="3" id="KW-1185">Reference proteome</keyword>
<sequence>MSTNVFLERFSGAPVAALTDVLALFAPYGEITHIDDRFEVLFADGNVARLAWIDSADGMAVDTIGFEAAELDDPLRHLVYTALQRFGFVALDDEGRQAYVRVGLAQAVPAALRDDLKGGVIEVGHPNELWPDLH</sequence>
<gene>
    <name evidence="2" type="ORF">CAL27_13335</name>
    <name evidence="1" type="ORF">CEG14_17390</name>
</gene>
<reference evidence="1 4" key="1">
    <citation type="submission" date="2017-05" db="EMBL/GenBank/DDBJ databases">
        <title>Complete and WGS of Bordetella genogroups.</title>
        <authorList>
            <person name="Spilker T."/>
            <person name="LiPuma J."/>
        </authorList>
    </citation>
    <scope>NUCLEOTIDE SEQUENCE [LARGE SCALE GENOMIC DNA]</scope>
    <source>
        <strain evidence="1 4">AU17610</strain>
    </source>
</reference>
<evidence type="ECO:0000313" key="2">
    <source>
        <dbReference type="EMBL" id="OZI65963.1"/>
    </source>
</evidence>
<dbReference type="EMBL" id="NEVR01000002">
    <property type="protein sequence ID" value="OZI65963.1"/>
    <property type="molecule type" value="Genomic_DNA"/>
</dbReference>
<evidence type="ECO:0000313" key="1">
    <source>
        <dbReference type="EMBL" id="OZI32682.1"/>
    </source>
</evidence>
<proteinExistence type="predicted"/>
<dbReference type="RefSeq" id="WP_094827681.1">
    <property type="nucleotide sequence ID" value="NZ_NEVL01000004.1"/>
</dbReference>
<name>A0A261S6S4_9BORD</name>
<reference evidence="2 3" key="2">
    <citation type="submission" date="2017-05" db="EMBL/GenBank/DDBJ databases">
        <title>Complete and WGS of Bordetella genogroups.</title>
        <authorList>
            <person name="Spilker T."/>
            <person name="Lipuma J."/>
        </authorList>
    </citation>
    <scope>NUCLEOTIDE SEQUENCE [LARGE SCALE GENOMIC DNA]</scope>
    <source>
        <strain evidence="2 3">AU9795</strain>
    </source>
</reference>
<organism evidence="1 4">
    <name type="scientific">Bordetella genomosp. 1</name>
    <dbReference type="NCBI Taxonomy" id="1395607"/>
    <lineage>
        <taxon>Bacteria</taxon>
        <taxon>Pseudomonadati</taxon>
        <taxon>Pseudomonadota</taxon>
        <taxon>Betaproteobacteria</taxon>
        <taxon>Burkholderiales</taxon>
        <taxon>Alcaligenaceae</taxon>
        <taxon>Bordetella</taxon>
    </lineage>
</organism>
<evidence type="ECO:0000313" key="4">
    <source>
        <dbReference type="Proteomes" id="UP000217005"/>
    </source>
</evidence>
<comment type="caution">
    <text evidence="1">The sequence shown here is derived from an EMBL/GenBank/DDBJ whole genome shotgun (WGS) entry which is preliminary data.</text>
</comment>
<dbReference type="OrthoDB" id="7068282at2"/>
<evidence type="ECO:0000313" key="3">
    <source>
        <dbReference type="Proteomes" id="UP000216354"/>
    </source>
</evidence>
<dbReference type="Proteomes" id="UP000216354">
    <property type="component" value="Unassembled WGS sequence"/>
</dbReference>
<dbReference type="EMBL" id="NEVL01000004">
    <property type="protein sequence ID" value="OZI32682.1"/>
    <property type="molecule type" value="Genomic_DNA"/>
</dbReference>
<accession>A0A261S6S4</accession>